<dbReference type="Proteomes" id="UP001620397">
    <property type="component" value="Unassembled WGS sequence"/>
</dbReference>
<evidence type="ECO:0000313" key="1">
    <source>
        <dbReference type="EMBL" id="MFK2930246.1"/>
    </source>
</evidence>
<dbReference type="RefSeq" id="WP_404536915.1">
    <property type="nucleotide sequence ID" value="NZ_JADIKL010000002.1"/>
</dbReference>
<evidence type="ECO:0000313" key="2">
    <source>
        <dbReference type="Proteomes" id="UP001620397"/>
    </source>
</evidence>
<organism evidence="1 2">
    <name type="scientific">Dyella agri</name>
    <dbReference type="NCBI Taxonomy" id="1926869"/>
    <lineage>
        <taxon>Bacteria</taxon>
        <taxon>Pseudomonadati</taxon>
        <taxon>Pseudomonadota</taxon>
        <taxon>Gammaproteobacteria</taxon>
        <taxon>Lysobacterales</taxon>
        <taxon>Rhodanobacteraceae</taxon>
        <taxon>Dyella</taxon>
    </lineage>
</organism>
<dbReference type="EMBL" id="JADIKL010000002">
    <property type="protein sequence ID" value="MFK2930246.1"/>
    <property type="molecule type" value="Genomic_DNA"/>
</dbReference>
<name>A0ABW8KE00_9GAMM</name>
<gene>
    <name evidence="1" type="ORF">ISP14_05510</name>
</gene>
<proteinExistence type="predicted"/>
<sequence length="68" mass="7742">MKLLRDFLRLRAPRRSLFAARRDARRRDFVVTVPAPLVAPSVEAPRQIEKRAVASLSSPRHLQLASSH</sequence>
<protein>
    <submittedName>
        <fullName evidence="1">Uncharacterized protein</fullName>
    </submittedName>
</protein>
<reference evidence="1 2" key="1">
    <citation type="submission" date="2020-10" db="EMBL/GenBank/DDBJ databases">
        <title>Phylogeny of dyella-like bacteria.</title>
        <authorList>
            <person name="Fu J."/>
        </authorList>
    </citation>
    <scope>NUCLEOTIDE SEQUENCE [LARGE SCALE GENOMIC DNA]</scope>
    <source>
        <strain evidence="1 2">DKC-1</strain>
    </source>
</reference>
<accession>A0ABW8KE00</accession>
<keyword evidence="2" id="KW-1185">Reference proteome</keyword>
<comment type="caution">
    <text evidence="1">The sequence shown here is derived from an EMBL/GenBank/DDBJ whole genome shotgun (WGS) entry which is preliminary data.</text>
</comment>